<feature type="domain" description="Recombinase" evidence="2">
    <location>
        <begin position="86"/>
        <end position="178"/>
    </location>
</feature>
<name>A0A344TU22_9ACTN</name>
<accession>A0A344TU22</accession>
<dbReference type="GO" id="GO:0003677">
    <property type="term" value="F:DNA binding"/>
    <property type="evidence" value="ECO:0007669"/>
    <property type="project" value="InterPro"/>
</dbReference>
<sequence length="182" mass="19434">MASLQDEAGRVGRPRHDAAPAPTPTPAPRRARVCAPELDRLSRKSIGEVGKALDDTGRVGGRRRQRQAVPTPAEPVDRRTAALRAAGGPEVKKLVHGPETAVYARLIADEALSGKALVHIARLLNEHGVESARGGEWNSSSVMQLLRSPAFAGLMPQTEYEEGEPTPVRRRSTGGKRAASTT</sequence>
<evidence type="ECO:0000313" key="4">
    <source>
        <dbReference type="Proteomes" id="UP000252004"/>
    </source>
</evidence>
<protein>
    <recommendedName>
        <fullName evidence="2">Recombinase domain-containing protein</fullName>
    </recommendedName>
</protein>
<feature type="region of interest" description="Disordered" evidence="1">
    <location>
        <begin position="153"/>
        <end position="182"/>
    </location>
</feature>
<dbReference type="InterPro" id="IPR038109">
    <property type="entry name" value="DNA_bind_recomb_sf"/>
</dbReference>
<dbReference type="PROSITE" id="PS51737">
    <property type="entry name" value="RECOMBINASE_DNA_BIND"/>
    <property type="match status" value="1"/>
</dbReference>
<feature type="compositionally biased region" description="Basic and acidic residues" evidence="1">
    <location>
        <begin position="37"/>
        <end position="57"/>
    </location>
</feature>
<dbReference type="InterPro" id="IPR011109">
    <property type="entry name" value="DNA_bind_recombinase_dom"/>
</dbReference>
<dbReference type="AlphaFoldDB" id="A0A344TU22"/>
<evidence type="ECO:0000256" key="1">
    <source>
        <dbReference type="SAM" id="MobiDB-lite"/>
    </source>
</evidence>
<feature type="compositionally biased region" description="Basic and acidic residues" evidence="1">
    <location>
        <begin position="7"/>
        <end position="18"/>
    </location>
</feature>
<feature type="region of interest" description="Disordered" evidence="1">
    <location>
        <begin position="1"/>
        <end position="79"/>
    </location>
</feature>
<gene>
    <name evidence="3" type="ORF">C0216_00640</name>
</gene>
<dbReference type="EMBL" id="CP030862">
    <property type="protein sequence ID" value="AXE22143.1"/>
    <property type="molecule type" value="Genomic_DNA"/>
</dbReference>
<organism evidence="3 4">
    <name type="scientific">Streptomyces globosus</name>
    <dbReference type="NCBI Taxonomy" id="68209"/>
    <lineage>
        <taxon>Bacteria</taxon>
        <taxon>Bacillati</taxon>
        <taxon>Actinomycetota</taxon>
        <taxon>Actinomycetes</taxon>
        <taxon>Kitasatosporales</taxon>
        <taxon>Streptomycetaceae</taxon>
        <taxon>Streptomyces</taxon>
    </lineage>
</organism>
<dbReference type="OrthoDB" id="3372479at2"/>
<dbReference type="GO" id="GO:0000150">
    <property type="term" value="F:DNA strand exchange activity"/>
    <property type="evidence" value="ECO:0007669"/>
    <property type="project" value="InterPro"/>
</dbReference>
<proteinExistence type="predicted"/>
<dbReference type="Proteomes" id="UP000252004">
    <property type="component" value="Chromosome"/>
</dbReference>
<dbReference type="KEGG" id="sgz:C0216_00640"/>
<dbReference type="Pfam" id="PF07508">
    <property type="entry name" value="Recombinase"/>
    <property type="match status" value="1"/>
</dbReference>
<keyword evidence="4" id="KW-1185">Reference proteome</keyword>
<evidence type="ECO:0000259" key="2">
    <source>
        <dbReference type="PROSITE" id="PS51737"/>
    </source>
</evidence>
<evidence type="ECO:0000313" key="3">
    <source>
        <dbReference type="EMBL" id="AXE22143.1"/>
    </source>
</evidence>
<reference evidence="3 4" key="1">
    <citation type="submission" date="2018-01" db="EMBL/GenBank/DDBJ databases">
        <title>Draft genome Sequence of streptomyces globosus LZH-48.</title>
        <authorList>
            <person name="Ran K."/>
            <person name="Li Z."/>
            <person name="Wei S."/>
            <person name="Dong R."/>
        </authorList>
    </citation>
    <scope>NUCLEOTIDE SEQUENCE [LARGE SCALE GENOMIC DNA]</scope>
    <source>
        <strain evidence="3 4">LZH-48</strain>
    </source>
</reference>
<dbReference type="Gene3D" id="3.90.1750.20">
    <property type="entry name" value="Putative Large Serine Recombinase, Chain B, Domain 2"/>
    <property type="match status" value="1"/>
</dbReference>